<evidence type="ECO:0000256" key="2">
    <source>
        <dbReference type="ARBA" id="ARBA00023315"/>
    </source>
</evidence>
<dbReference type="KEGG" id="lfc:LFE_1156"/>
<dbReference type="OrthoDB" id="9788755at2"/>
<evidence type="ECO:0000313" key="5">
    <source>
        <dbReference type="Proteomes" id="UP000007382"/>
    </source>
</evidence>
<dbReference type="InterPro" id="IPR050832">
    <property type="entry name" value="Bact_Acetyltransf"/>
</dbReference>
<dbReference type="SUPFAM" id="SSF55729">
    <property type="entry name" value="Acyl-CoA N-acyltransferases (Nat)"/>
    <property type="match status" value="1"/>
</dbReference>
<gene>
    <name evidence="4" type="ordered locus">LFE_1156</name>
</gene>
<feature type="domain" description="N-acetyltransferase" evidence="3">
    <location>
        <begin position="1"/>
        <end position="147"/>
    </location>
</feature>
<dbReference type="CDD" id="cd04301">
    <property type="entry name" value="NAT_SF"/>
    <property type="match status" value="1"/>
</dbReference>
<dbReference type="AlphaFoldDB" id="I0INJ8"/>
<sequence length="155" mass="17355">MTIATDRDVPAILNLQAKAFLAHGKIFDVSLWTNETPGELLADLDQMTVMLARSADGEVLGSVRARELEGVWIIRKLSVSPDHQKRGIGRALVGVIEASAPKTCHKISVCTMLRLGDNVRFFLDCGYRPDYLMAGHYNRLDLICFRKNPERTQSR</sequence>
<dbReference type="EMBL" id="AP012342">
    <property type="protein sequence ID" value="BAM06847.1"/>
    <property type="molecule type" value="Genomic_DNA"/>
</dbReference>
<dbReference type="STRING" id="1162668.LFE_1156"/>
<dbReference type="HOGENOM" id="CLU_1693322_0_0_0"/>
<reference evidence="5" key="2">
    <citation type="submission" date="2012-03" db="EMBL/GenBank/DDBJ databases">
        <title>The complete genome sequence of the pioneer microbe on fresh volcanic deposit, Leptospirillum ferrooxidans strain C2-3.</title>
        <authorList>
            <person name="Fujimura R."/>
            <person name="Sato Y."/>
            <person name="Nishizawa T."/>
            <person name="Nanba K."/>
            <person name="Oshima K."/>
            <person name="Hattori M."/>
            <person name="Kamijo T."/>
            <person name="Ohta H."/>
        </authorList>
    </citation>
    <scope>NUCLEOTIDE SEQUENCE [LARGE SCALE GENOMIC DNA]</scope>
    <source>
        <strain evidence="5">C2-3</strain>
    </source>
</reference>
<accession>I0INJ8</accession>
<dbReference type="PANTHER" id="PTHR43877:SF2">
    <property type="entry name" value="AMINOALKYLPHOSPHONATE N-ACETYLTRANSFERASE-RELATED"/>
    <property type="match status" value="1"/>
</dbReference>
<dbReference type="GO" id="GO:0016747">
    <property type="term" value="F:acyltransferase activity, transferring groups other than amino-acyl groups"/>
    <property type="evidence" value="ECO:0007669"/>
    <property type="project" value="InterPro"/>
</dbReference>
<evidence type="ECO:0000313" key="4">
    <source>
        <dbReference type="EMBL" id="BAM06847.1"/>
    </source>
</evidence>
<evidence type="ECO:0000256" key="1">
    <source>
        <dbReference type="ARBA" id="ARBA00022679"/>
    </source>
</evidence>
<dbReference type="Pfam" id="PF00583">
    <property type="entry name" value="Acetyltransf_1"/>
    <property type="match status" value="1"/>
</dbReference>
<reference evidence="4 5" key="1">
    <citation type="journal article" date="2012" name="J. Bacteriol.">
        <title>Complete Genome Sequence of Leptospirillum ferrooxidans Strain C2-3, Isolated from a Fresh Volcanic Ash Deposit on the Island of Miyake, Japan.</title>
        <authorList>
            <person name="Fujimura R."/>
            <person name="Sato Y."/>
            <person name="Nishizawa T."/>
            <person name="Oshima K."/>
            <person name="Kim S.-W."/>
            <person name="Hattori M."/>
            <person name="Kamijo T."/>
            <person name="Ohta H."/>
        </authorList>
    </citation>
    <scope>NUCLEOTIDE SEQUENCE [LARGE SCALE GENOMIC DNA]</scope>
    <source>
        <strain evidence="4 5">C2-3</strain>
    </source>
</reference>
<dbReference type="PROSITE" id="PS51186">
    <property type="entry name" value="GNAT"/>
    <property type="match status" value="1"/>
</dbReference>
<dbReference type="RefSeq" id="WP_014449337.1">
    <property type="nucleotide sequence ID" value="NC_017094.1"/>
</dbReference>
<keyword evidence="2" id="KW-0012">Acyltransferase</keyword>
<dbReference type="PATRIC" id="fig|1162668.3.peg.1341"/>
<evidence type="ECO:0000259" key="3">
    <source>
        <dbReference type="PROSITE" id="PS51186"/>
    </source>
</evidence>
<name>I0INJ8_LEPFC</name>
<dbReference type="PANTHER" id="PTHR43877">
    <property type="entry name" value="AMINOALKYLPHOSPHONATE N-ACETYLTRANSFERASE-RELATED-RELATED"/>
    <property type="match status" value="1"/>
</dbReference>
<proteinExistence type="predicted"/>
<keyword evidence="5" id="KW-1185">Reference proteome</keyword>
<organism evidence="4 5">
    <name type="scientific">Leptospirillum ferrooxidans (strain C2-3)</name>
    <dbReference type="NCBI Taxonomy" id="1162668"/>
    <lineage>
        <taxon>Bacteria</taxon>
        <taxon>Pseudomonadati</taxon>
        <taxon>Nitrospirota</taxon>
        <taxon>Nitrospiria</taxon>
        <taxon>Nitrospirales</taxon>
        <taxon>Nitrospiraceae</taxon>
        <taxon>Leptospirillum</taxon>
    </lineage>
</organism>
<dbReference type="Proteomes" id="UP000007382">
    <property type="component" value="Chromosome"/>
</dbReference>
<dbReference type="Gene3D" id="3.40.630.30">
    <property type="match status" value="1"/>
</dbReference>
<dbReference type="InterPro" id="IPR016181">
    <property type="entry name" value="Acyl_CoA_acyltransferase"/>
</dbReference>
<dbReference type="eggNOG" id="COG3153">
    <property type="taxonomic scope" value="Bacteria"/>
</dbReference>
<dbReference type="InterPro" id="IPR000182">
    <property type="entry name" value="GNAT_dom"/>
</dbReference>
<protein>
    <submittedName>
        <fullName evidence="4">Putative acetyltransferase</fullName>
    </submittedName>
</protein>
<keyword evidence="1 4" id="KW-0808">Transferase</keyword>